<name>A0A841MMW0_9BACT</name>
<gene>
    <name evidence="1" type="ORF">FHS59_001171</name>
</gene>
<dbReference type="InterPro" id="IPR016181">
    <property type="entry name" value="Acyl_CoA_acyltransferase"/>
</dbReference>
<evidence type="ECO:0000313" key="2">
    <source>
        <dbReference type="Proteomes" id="UP000588604"/>
    </source>
</evidence>
<dbReference type="EMBL" id="JACIJO010000001">
    <property type="protein sequence ID" value="MBB6325556.1"/>
    <property type="molecule type" value="Genomic_DNA"/>
</dbReference>
<sequence length="87" mass="10665">MIKLTEDISIQKLTSTDLLEIIELMREIYIPSYKHIWSDSVEWYLQQMYNPEAFQKDLDDPRIHYYFLLYDGWKIGILKYCIQNLRN</sequence>
<dbReference type="Gene3D" id="3.40.630.30">
    <property type="match status" value="1"/>
</dbReference>
<dbReference type="AlphaFoldDB" id="A0A841MMW0"/>
<reference evidence="1 2" key="1">
    <citation type="submission" date="2020-08" db="EMBL/GenBank/DDBJ databases">
        <title>Genomic Encyclopedia of Type Strains, Phase IV (KMG-IV): sequencing the most valuable type-strain genomes for metagenomic binning, comparative biology and taxonomic classification.</title>
        <authorList>
            <person name="Goeker M."/>
        </authorList>
    </citation>
    <scope>NUCLEOTIDE SEQUENCE [LARGE SCALE GENOMIC DNA]</scope>
    <source>
        <strain evidence="1 2">DSM 102044</strain>
    </source>
</reference>
<dbReference type="RefSeq" id="WP_184493892.1">
    <property type="nucleotide sequence ID" value="NZ_JACIJO010000001.1"/>
</dbReference>
<dbReference type="SUPFAM" id="SSF55729">
    <property type="entry name" value="Acyl-CoA N-acyltransferases (Nat)"/>
    <property type="match status" value="1"/>
</dbReference>
<accession>A0A841MMW0</accession>
<evidence type="ECO:0008006" key="3">
    <source>
        <dbReference type="Google" id="ProtNLM"/>
    </source>
</evidence>
<proteinExistence type="predicted"/>
<comment type="caution">
    <text evidence="1">The sequence shown here is derived from an EMBL/GenBank/DDBJ whole genome shotgun (WGS) entry which is preliminary data.</text>
</comment>
<dbReference type="Proteomes" id="UP000588604">
    <property type="component" value="Unassembled WGS sequence"/>
</dbReference>
<evidence type="ECO:0000313" key="1">
    <source>
        <dbReference type="EMBL" id="MBB6325556.1"/>
    </source>
</evidence>
<protein>
    <recommendedName>
        <fullName evidence="3">GNAT family N-acetyltransferase</fullName>
    </recommendedName>
</protein>
<organism evidence="1 2">
    <name type="scientific">Algoriphagus iocasae</name>
    <dbReference type="NCBI Taxonomy" id="1836499"/>
    <lineage>
        <taxon>Bacteria</taxon>
        <taxon>Pseudomonadati</taxon>
        <taxon>Bacteroidota</taxon>
        <taxon>Cytophagia</taxon>
        <taxon>Cytophagales</taxon>
        <taxon>Cyclobacteriaceae</taxon>
        <taxon>Algoriphagus</taxon>
    </lineage>
</organism>
<keyword evidence="2" id="KW-1185">Reference proteome</keyword>